<reference evidence="2 3" key="1">
    <citation type="journal article" date="2014" name="Int. J. Syst. Evol. Microbiol.">
        <title>Complete genome sequence of Corynebacterium casei LMG S-19264T (=DSM 44701T), isolated from a smear-ripened cheese.</title>
        <authorList>
            <consortium name="US DOE Joint Genome Institute (JGI-PGF)"/>
            <person name="Walter F."/>
            <person name="Albersmeier A."/>
            <person name="Kalinowski J."/>
            <person name="Ruckert C."/>
        </authorList>
    </citation>
    <scope>NUCLEOTIDE SEQUENCE [LARGE SCALE GENOMIC DNA]</scope>
    <source>
        <strain evidence="2 3">NBRC 114545</strain>
    </source>
</reference>
<sequence length="143" mass="16581">MADSKNAEEFRQKGELLTTFMNQVPRGKSEVELPNYYEENKPQLISLNPALSPSQNAQKYFQRYQKLRNAVKVVGQQIQEAKDELAYLESVMAQIELASPKDLKLIREELVAQGYIKAQKKKEKNKRKSHSLNILLLQMVRLF</sequence>
<evidence type="ECO:0000313" key="2">
    <source>
        <dbReference type="EMBL" id="GMA71656.1"/>
    </source>
</evidence>
<dbReference type="Pfam" id="PF05833">
    <property type="entry name" value="NFACT_N"/>
    <property type="match status" value="1"/>
</dbReference>
<dbReference type="EMBL" id="BSUW01000001">
    <property type="protein sequence ID" value="GMA71656.1"/>
    <property type="molecule type" value="Genomic_DNA"/>
</dbReference>
<name>A0AA37XKE8_9ENTE</name>
<gene>
    <name evidence="2" type="ORF">GCM10025885_07050</name>
</gene>
<feature type="coiled-coil region" evidence="1">
    <location>
        <begin position="64"/>
        <end position="98"/>
    </location>
</feature>
<organism evidence="2 3">
    <name type="scientific">Tetragenococcus osmophilus</name>
    <dbReference type="NCBI Taxonomy" id="526944"/>
    <lineage>
        <taxon>Bacteria</taxon>
        <taxon>Bacillati</taxon>
        <taxon>Bacillota</taxon>
        <taxon>Bacilli</taxon>
        <taxon>Lactobacillales</taxon>
        <taxon>Enterococcaceae</taxon>
        <taxon>Tetragenococcus</taxon>
    </lineage>
</organism>
<accession>A0AA37XKE8</accession>
<proteinExistence type="predicted"/>
<keyword evidence="1" id="KW-0175">Coiled coil</keyword>
<dbReference type="AlphaFoldDB" id="A0AA37XKE8"/>
<comment type="caution">
    <text evidence="2">The sequence shown here is derived from an EMBL/GenBank/DDBJ whole genome shotgun (WGS) entry which is preliminary data.</text>
</comment>
<protein>
    <submittedName>
        <fullName evidence="2">Uncharacterized protein</fullName>
    </submittedName>
</protein>
<evidence type="ECO:0000313" key="3">
    <source>
        <dbReference type="Proteomes" id="UP001157039"/>
    </source>
</evidence>
<evidence type="ECO:0000256" key="1">
    <source>
        <dbReference type="SAM" id="Coils"/>
    </source>
</evidence>
<dbReference type="Proteomes" id="UP001157039">
    <property type="component" value="Unassembled WGS sequence"/>
</dbReference>